<dbReference type="Pfam" id="PF00015">
    <property type="entry name" value="MCPsignal"/>
    <property type="match status" value="1"/>
</dbReference>
<dbReference type="InterPro" id="IPR004090">
    <property type="entry name" value="Chemotax_Me-accpt_rcpt"/>
</dbReference>
<dbReference type="PANTHER" id="PTHR43531:SF14">
    <property type="entry name" value="METHYL-ACCEPTING CHEMOTAXIS PROTEIN I-RELATED"/>
    <property type="match status" value="1"/>
</dbReference>
<evidence type="ECO:0000256" key="5">
    <source>
        <dbReference type="SAM" id="Coils"/>
    </source>
</evidence>
<dbReference type="Gene3D" id="3.30.450.20">
    <property type="entry name" value="PAS domain"/>
    <property type="match status" value="2"/>
</dbReference>
<dbReference type="PROSITE" id="PS50111">
    <property type="entry name" value="CHEMOTAXIS_TRANSDUC_2"/>
    <property type="match status" value="1"/>
</dbReference>
<dbReference type="InterPro" id="IPR051310">
    <property type="entry name" value="MCP_chemotaxis"/>
</dbReference>
<dbReference type="Proteomes" id="UP000811844">
    <property type="component" value="Unassembled WGS sequence"/>
</dbReference>
<evidence type="ECO:0000256" key="4">
    <source>
        <dbReference type="PROSITE-ProRule" id="PRU00284"/>
    </source>
</evidence>
<feature type="coiled-coil region" evidence="5">
    <location>
        <begin position="491"/>
        <end position="528"/>
    </location>
</feature>
<protein>
    <submittedName>
        <fullName evidence="9">Chemotaxis protein</fullName>
    </submittedName>
</protein>
<comment type="caution">
    <text evidence="9">The sequence shown here is derived from an EMBL/GenBank/DDBJ whole genome shotgun (WGS) entry which is preliminary data.</text>
</comment>
<dbReference type="PANTHER" id="PTHR43531">
    <property type="entry name" value="PROTEIN ICFG"/>
    <property type="match status" value="1"/>
</dbReference>
<sequence length="745" mass="82561">MNSTNFTQATPKEDATMDSTTVPPKGHMPYAAIGALICAASTLLLMLTQISHEQILVFPLLTVILIIVQMVISHRKQAQLSQILTEIKSAYSAIEAPNTPSLKNPQWQHMDNLIHSWWQDTQKSRFYLQALDACQGNIMVADTQYNIVYRNPSLHAMFKENEQRLKPSLPRLSVDDMIGANMDMFHHHPAHQRQLMDNMTKAYRSIFNVEGLTFRLTATPIFRDKQRIGTVIEWLDMTAQVAKEKAEQALSAENARIKQALDCVSANTMVADNNNDIIYTNHALQAMFEEAQEDVRSGLPNFNAKKLVGENIDVFHKNPVHQHHILQRLKTTHHAQFEVGKRFFKFTANPIKDAQNKRIGTVVEWEDRTSEVHIEAEVNRLVAAANRGDLSDRLSLDNKEGFFLTLSQGLNRLLTVSDTMISDVVELFDGLAKGDLGCSLSGEYEGQFDKLQRDANATVSRLTQVLSEIRETANTVTVNAEEITQGNVDLSQRTEEQAASLEETAASMEQMTSTVKQSENNAALANQLAQEACSKAELGGKVVKQAVSAMDEITQSSKRIADIISVIDEIAFQTNLLALNAAVEAARAGEQGRGFAVVAGEVRNLAQRSAGAAKEIKALINDSVDKVTDGTTLVNQSGDTLKDIMSSVSKVAEMISHISIAAQQQSVGILEVNKSVSQMDLMTQQNAALVEQISAAGDTMTEQAHNMKQKLNFFNTGQDFSTHSRNAIRPQISRFGSKKEQWHEF</sequence>
<dbReference type="SUPFAM" id="SSF58104">
    <property type="entry name" value="Methyl-accepting chemotaxis protein (MCP) signaling domain"/>
    <property type="match status" value="1"/>
</dbReference>
<keyword evidence="7" id="KW-0472">Membrane</keyword>
<dbReference type="RefSeq" id="WP_153664476.1">
    <property type="nucleotide sequence ID" value="NZ_JAAIKR010000007.1"/>
</dbReference>
<evidence type="ECO:0000313" key="9">
    <source>
        <dbReference type="EMBL" id="MBR9728068.1"/>
    </source>
</evidence>
<organism evidence="9 10">
    <name type="scientific">Shewanella intestini</name>
    <dbReference type="NCBI Taxonomy" id="2017544"/>
    <lineage>
        <taxon>Bacteria</taxon>
        <taxon>Pseudomonadati</taxon>
        <taxon>Pseudomonadota</taxon>
        <taxon>Gammaproteobacteria</taxon>
        <taxon>Alteromonadales</taxon>
        <taxon>Shewanellaceae</taxon>
        <taxon>Shewanella</taxon>
    </lineage>
</organism>
<reference evidence="9 10" key="1">
    <citation type="submission" date="2020-02" db="EMBL/GenBank/DDBJ databases">
        <title>Shewanella WXL01 sp. nov., a marine bacterium isolated from green algae in Luhuitou Fringing Reef (Northern South China Sea).</title>
        <authorList>
            <person name="Wang X."/>
        </authorList>
    </citation>
    <scope>NUCLEOTIDE SEQUENCE [LARGE SCALE GENOMIC DNA]</scope>
    <source>
        <strain evidence="9 10">MCCC 1A01895</strain>
    </source>
</reference>
<evidence type="ECO:0000313" key="10">
    <source>
        <dbReference type="Proteomes" id="UP000811844"/>
    </source>
</evidence>
<evidence type="ECO:0000259" key="8">
    <source>
        <dbReference type="PROSITE" id="PS50111"/>
    </source>
</evidence>
<dbReference type="InterPro" id="IPR004089">
    <property type="entry name" value="MCPsignal_dom"/>
</dbReference>
<keyword evidence="1" id="KW-0488">Methylation</keyword>
<dbReference type="SUPFAM" id="SSF55785">
    <property type="entry name" value="PYP-like sensor domain (PAS domain)"/>
    <property type="match status" value="1"/>
</dbReference>
<keyword evidence="10" id="KW-1185">Reference proteome</keyword>
<evidence type="ECO:0000256" key="2">
    <source>
        <dbReference type="ARBA" id="ARBA00023224"/>
    </source>
</evidence>
<accession>A0ABS5I212</accession>
<evidence type="ECO:0000256" key="1">
    <source>
        <dbReference type="ARBA" id="ARBA00022481"/>
    </source>
</evidence>
<feature type="compositionally biased region" description="Polar residues" evidence="6">
    <location>
        <begin position="1"/>
        <end position="10"/>
    </location>
</feature>
<dbReference type="EMBL" id="JAAIKR010000007">
    <property type="protein sequence ID" value="MBR9728068.1"/>
    <property type="molecule type" value="Genomic_DNA"/>
</dbReference>
<feature type="transmembrane region" description="Helical" evidence="7">
    <location>
        <begin position="55"/>
        <end position="72"/>
    </location>
</feature>
<dbReference type="PRINTS" id="PR00260">
    <property type="entry name" value="CHEMTRNSDUCR"/>
</dbReference>
<proteinExistence type="inferred from homology"/>
<keyword evidence="5" id="KW-0175">Coiled coil</keyword>
<dbReference type="CDD" id="cd11386">
    <property type="entry name" value="MCP_signal"/>
    <property type="match status" value="1"/>
</dbReference>
<dbReference type="InterPro" id="IPR035965">
    <property type="entry name" value="PAS-like_dom_sf"/>
</dbReference>
<dbReference type="Gene3D" id="1.10.287.950">
    <property type="entry name" value="Methyl-accepting chemotaxis protein"/>
    <property type="match status" value="1"/>
</dbReference>
<keyword evidence="7" id="KW-1133">Transmembrane helix</keyword>
<feature type="domain" description="Methyl-accepting transducer" evidence="8">
    <location>
        <begin position="472"/>
        <end position="701"/>
    </location>
</feature>
<evidence type="ECO:0000256" key="3">
    <source>
        <dbReference type="ARBA" id="ARBA00029447"/>
    </source>
</evidence>
<dbReference type="Pfam" id="PF13188">
    <property type="entry name" value="PAS_8"/>
    <property type="match status" value="1"/>
</dbReference>
<feature type="region of interest" description="Disordered" evidence="6">
    <location>
        <begin position="1"/>
        <end position="23"/>
    </location>
</feature>
<keyword evidence="2 4" id="KW-0807">Transducer</keyword>
<feature type="transmembrane region" description="Helical" evidence="7">
    <location>
        <begin position="27"/>
        <end position="48"/>
    </location>
</feature>
<evidence type="ECO:0000256" key="7">
    <source>
        <dbReference type="SAM" id="Phobius"/>
    </source>
</evidence>
<evidence type="ECO:0000256" key="6">
    <source>
        <dbReference type="SAM" id="MobiDB-lite"/>
    </source>
</evidence>
<gene>
    <name evidence="9" type="ORF">G3R48_08740</name>
</gene>
<dbReference type="SMART" id="SM00283">
    <property type="entry name" value="MA"/>
    <property type="match status" value="1"/>
</dbReference>
<name>A0ABS5I212_9GAMM</name>
<dbReference type="InterPro" id="IPR000014">
    <property type="entry name" value="PAS"/>
</dbReference>
<keyword evidence="7" id="KW-0812">Transmembrane</keyword>
<comment type="similarity">
    <text evidence="3">Belongs to the methyl-accepting chemotaxis (MCP) protein family.</text>
</comment>